<dbReference type="PANTHER" id="PTHR42944:SF1">
    <property type="entry name" value="ADENINE DNA GLYCOSYLASE"/>
    <property type="match status" value="1"/>
</dbReference>
<keyword evidence="9 16" id="KW-0378">Hydrolase</keyword>
<accession>A0A841H606</accession>
<dbReference type="SMART" id="SM00525">
    <property type="entry name" value="FES"/>
    <property type="match status" value="1"/>
</dbReference>
<dbReference type="EC" id="3.2.2.31" evidence="4 14"/>
<comment type="catalytic activity">
    <reaction evidence="1 14">
        <text>Hydrolyzes free adenine bases from 7,8-dihydro-8-oxoguanine:adenine mismatched double-stranded DNA, leaving an apurinic site.</text>
        <dbReference type="EC" id="3.2.2.31"/>
    </reaction>
</comment>
<dbReference type="GO" id="GO:0006298">
    <property type="term" value="P:mismatch repair"/>
    <property type="evidence" value="ECO:0007669"/>
    <property type="project" value="TreeGrafter"/>
</dbReference>
<comment type="similarity">
    <text evidence="3 14">Belongs to the Nth/MutY family.</text>
</comment>
<dbReference type="SUPFAM" id="SSF48150">
    <property type="entry name" value="DNA-glycosylase"/>
    <property type="match status" value="1"/>
</dbReference>
<evidence type="ECO:0000256" key="9">
    <source>
        <dbReference type="ARBA" id="ARBA00022801"/>
    </source>
</evidence>
<dbReference type="InterPro" id="IPR003651">
    <property type="entry name" value="Endonuclease3_FeS-loop_motif"/>
</dbReference>
<dbReference type="NCBIfam" id="TIGR01084">
    <property type="entry name" value="mutY"/>
    <property type="match status" value="1"/>
</dbReference>
<dbReference type="Gene3D" id="3.90.79.10">
    <property type="entry name" value="Nucleoside Triphosphate Pyrophosphohydrolase"/>
    <property type="match status" value="1"/>
</dbReference>
<evidence type="ECO:0000256" key="2">
    <source>
        <dbReference type="ARBA" id="ARBA00002933"/>
    </source>
</evidence>
<evidence type="ECO:0000259" key="15">
    <source>
        <dbReference type="PROSITE" id="PS51462"/>
    </source>
</evidence>
<dbReference type="InterPro" id="IPR003265">
    <property type="entry name" value="HhH-GPD_domain"/>
</dbReference>
<evidence type="ECO:0000256" key="10">
    <source>
        <dbReference type="ARBA" id="ARBA00023004"/>
    </source>
</evidence>
<dbReference type="Pfam" id="PF00633">
    <property type="entry name" value="HHH"/>
    <property type="match status" value="1"/>
</dbReference>
<gene>
    <name evidence="16" type="ORF">HNQ61_005029</name>
</gene>
<protein>
    <recommendedName>
        <fullName evidence="5 14">Adenine DNA glycosylase</fullName>
        <ecNumber evidence="4 14">3.2.2.31</ecNumber>
    </recommendedName>
</protein>
<evidence type="ECO:0000256" key="11">
    <source>
        <dbReference type="ARBA" id="ARBA00023014"/>
    </source>
</evidence>
<dbReference type="GO" id="GO:0046872">
    <property type="term" value="F:metal ion binding"/>
    <property type="evidence" value="ECO:0007669"/>
    <property type="project" value="UniProtKB-UniRule"/>
</dbReference>
<dbReference type="SMART" id="SM00478">
    <property type="entry name" value="ENDO3c"/>
    <property type="match status" value="1"/>
</dbReference>
<evidence type="ECO:0000256" key="3">
    <source>
        <dbReference type="ARBA" id="ARBA00008343"/>
    </source>
</evidence>
<dbReference type="InterPro" id="IPR011257">
    <property type="entry name" value="DNA_glycosylase"/>
</dbReference>
<reference evidence="16 17" key="1">
    <citation type="submission" date="2020-08" db="EMBL/GenBank/DDBJ databases">
        <title>Genomic Encyclopedia of Type Strains, Phase IV (KMG-IV): sequencing the most valuable type-strain genomes for metagenomic binning, comparative biology and taxonomic classification.</title>
        <authorList>
            <person name="Goeker M."/>
        </authorList>
    </citation>
    <scope>NUCLEOTIDE SEQUENCE [LARGE SCALE GENOMIC DNA]</scope>
    <source>
        <strain evidence="16 17">DSM 29007</strain>
    </source>
</reference>
<dbReference type="GO" id="GO:0051539">
    <property type="term" value="F:4 iron, 4 sulfur cluster binding"/>
    <property type="evidence" value="ECO:0007669"/>
    <property type="project" value="UniProtKB-UniRule"/>
</dbReference>
<keyword evidence="7" id="KW-0479">Metal-binding</keyword>
<evidence type="ECO:0000256" key="5">
    <source>
        <dbReference type="ARBA" id="ARBA00022023"/>
    </source>
</evidence>
<dbReference type="EMBL" id="JACHIA010000023">
    <property type="protein sequence ID" value="MBB6073362.1"/>
    <property type="molecule type" value="Genomic_DNA"/>
</dbReference>
<sequence>MPLSPALRPRLLSWYDANRRDLPWRAAPGHVADPYAVWLSEVMLQQTRVETVRPYFARWLERFPTVEALADAPLDDVLKAWEGLGYYSRARNFHRAIQTVRDEHGGIVPNHPEGFRALPGVGRYTAGAVMSIAFGREEPLVDGNVRRVFARWMDDPAPSEDALWSMAGELVRGERPGDINQAVMELGATVCVPRTPRCGECPVREFCAAYAAGTQAERPARKKAKAIPHEDTAVPVIERDGHVLLVRRPVHVRLGGMWAFPAVIRAEGEPLSAAVERAAYEGLGMIVRAGEPVGVVEHVFTHVRATYHAVRCTFVSGEPVPAGYDAALWVPWDRVGDYALPVAQRRIAALAAEPTLFRT</sequence>
<keyword evidence="6" id="KW-0004">4Fe-4S</keyword>
<keyword evidence="17" id="KW-1185">Reference proteome</keyword>
<dbReference type="InterPro" id="IPR023170">
    <property type="entry name" value="HhH_base_excis_C"/>
</dbReference>
<dbReference type="Proteomes" id="UP000582837">
    <property type="component" value="Unassembled WGS sequence"/>
</dbReference>
<dbReference type="Pfam" id="PF10576">
    <property type="entry name" value="EndIII_4Fe-2S"/>
    <property type="match status" value="1"/>
</dbReference>
<dbReference type="InterPro" id="IPR044298">
    <property type="entry name" value="MIG/MutY"/>
</dbReference>
<proteinExistence type="inferred from homology"/>
<dbReference type="InterPro" id="IPR000086">
    <property type="entry name" value="NUDIX_hydrolase_dom"/>
</dbReference>
<dbReference type="GO" id="GO:0035485">
    <property type="term" value="F:adenine/guanine mispair binding"/>
    <property type="evidence" value="ECO:0007669"/>
    <property type="project" value="TreeGrafter"/>
</dbReference>
<evidence type="ECO:0000256" key="4">
    <source>
        <dbReference type="ARBA" id="ARBA00012045"/>
    </source>
</evidence>
<dbReference type="PANTHER" id="PTHR42944">
    <property type="entry name" value="ADENINE DNA GLYCOSYLASE"/>
    <property type="match status" value="1"/>
</dbReference>
<evidence type="ECO:0000256" key="6">
    <source>
        <dbReference type="ARBA" id="ARBA00022485"/>
    </source>
</evidence>
<dbReference type="Pfam" id="PF14815">
    <property type="entry name" value="NUDIX_4"/>
    <property type="match status" value="1"/>
</dbReference>
<keyword evidence="13 14" id="KW-0326">Glycosidase</keyword>
<keyword evidence="11" id="KW-0411">Iron-sulfur</keyword>
<dbReference type="Gene3D" id="1.10.340.30">
    <property type="entry name" value="Hypothetical protein, domain 2"/>
    <property type="match status" value="1"/>
</dbReference>
<keyword evidence="12" id="KW-0234">DNA repair</keyword>
<evidence type="ECO:0000256" key="13">
    <source>
        <dbReference type="ARBA" id="ARBA00023295"/>
    </source>
</evidence>
<dbReference type="AlphaFoldDB" id="A0A841H606"/>
<evidence type="ECO:0000256" key="14">
    <source>
        <dbReference type="RuleBase" id="RU365096"/>
    </source>
</evidence>
<dbReference type="GO" id="GO:0034039">
    <property type="term" value="F:8-oxo-7,8-dihydroguanine DNA N-glycosylase activity"/>
    <property type="evidence" value="ECO:0007669"/>
    <property type="project" value="TreeGrafter"/>
</dbReference>
<evidence type="ECO:0000313" key="16">
    <source>
        <dbReference type="EMBL" id="MBB6073362.1"/>
    </source>
</evidence>
<evidence type="ECO:0000313" key="17">
    <source>
        <dbReference type="Proteomes" id="UP000582837"/>
    </source>
</evidence>
<name>A0A841H606_9BACT</name>
<dbReference type="InterPro" id="IPR005760">
    <property type="entry name" value="A/G_AdeGlyc_MutY"/>
</dbReference>
<dbReference type="InterPro" id="IPR000445">
    <property type="entry name" value="HhH_motif"/>
</dbReference>
<dbReference type="GO" id="GO:0006284">
    <property type="term" value="P:base-excision repair"/>
    <property type="evidence" value="ECO:0007669"/>
    <property type="project" value="UniProtKB-UniRule"/>
</dbReference>
<dbReference type="Gene3D" id="1.10.1670.10">
    <property type="entry name" value="Helix-hairpin-Helix base-excision DNA repair enzymes (C-terminal)"/>
    <property type="match status" value="1"/>
</dbReference>
<feature type="domain" description="Nudix hydrolase" evidence="15">
    <location>
        <begin position="227"/>
        <end position="353"/>
    </location>
</feature>
<dbReference type="SUPFAM" id="SSF55811">
    <property type="entry name" value="Nudix"/>
    <property type="match status" value="1"/>
</dbReference>
<dbReference type="GO" id="GO:0000701">
    <property type="term" value="F:purine-specific mismatch base pair DNA N-glycosylase activity"/>
    <property type="evidence" value="ECO:0007669"/>
    <property type="project" value="UniProtKB-EC"/>
</dbReference>
<evidence type="ECO:0000256" key="8">
    <source>
        <dbReference type="ARBA" id="ARBA00022763"/>
    </source>
</evidence>
<evidence type="ECO:0000256" key="7">
    <source>
        <dbReference type="ARBA" id="ARBA00022723"/>
    </source>
</evidence>
<evidence type="ECO:0000256" key="1">
    <source>
        <dbReference type="ARBA" id="ARBA00000843"/>
    </source>
</evidence>
<dbReference type="CDD" id="cd03431">
    <property type="entry name" value="NUDIX_DNA_Glycosylase_C-MutY"/>
    <property type="match status" value="1"/>
</dbReference>
<dbReference type="RefSeq" id="WP_170033067.1">
    <property type="nucleotide sequence ID" value="NZ_JABDTL010000001.1"/>
</dbReference>
<dbReference type="InterPro" id="IPR029119">
    <property type="entry name" value="MutY_C"/>
</dbReference>
<dbReference type="CDD" id="cd00056">
    <property type="entry name" value="ENDO3c"/>
    <property type="match status" value="1"/>
</dbReference>
<comment type="cofactor">
    <cofactor evidence="14">
        <name>[4Fe-4S] cluster</name>
        <dbReference type="ChEBI" id="CHEBI:49883"/>
    </cofactor>
    <text evidence="14">Binds 1 [4Fe-4S] cluster.</text>
</comment>
<keyword evidence="10 14" id="KW-0408">Iron</keyword>
<evidence type="ECO:0000256" key="12">
    <source>
        <dbReference type="ARBA" id="ARBA00023204"/>
    </source>
</evidence>
<dbReference type="FunFam" id="1.10.340.30:FF:000002">
    <property type="entry name" value="Adenine DNA glycosylase"/>
    <property type="match status" value="1"/>
</dbReference>
<comment type="caution">
    <text evidence="16">The sequence shown here is derived from an EMBL/GenBank/DDBJ whole genome shotgun (WGS) entry which is preliminary data.</text>
</comment>
<organism evidence="16 17">
    <name type="scientific">Longimicrobium terrae</name>
    <dbReference type="NCBI Taxonomy" id="1639882"/>
    <lineage>
        <taxon>Bacteria</taxon>
        <taxon>Pseudomonadati</taxon>
        <taxon>Gemmatimonadota</taxon>
        <taxon>Longimicrobiia</taxon>
        <taxon>Longimicrobiales</taxon>
        <taxon>Longimicrobiaceae</taxon>
        <taxon>Longimicrobium</taxon>
    </lineage>
</organism>
<comment type="function">
    <text evidence="2">Adenine glycosylase active on G-A mispairs. MutY also corrects error-prone DNA synthesis past GO lesions which are due to the oxidatively damaged form of guanine: 7,8-dihydro-8-oxoguanine (8-oxo-dGTP).</text>
</comment>
<dbReference type="Pfam" id="PF00730">
    <property type="entry name" value="HhH-GPD"/>
    <property type="match status" value="1"/>
</dbReference>
<dbReference type="GO" id="GO:0032357">
    <property type="term" value="F:oxidized purine DNA binding"/>
    <property type="evidence" value="ECO:0007669"/>
    <property type="project" value="TreeGrafter"/>
</dbReference>
<dbReference type="InterPro" id="IPR015797">
    <property type="entry name" value="NUDIX_hydrolase-like_dom_sf"/>
</dbReference>
<keyword evidence="8 14" id="KW-0227">DNA damage</keyword>
<dbReference type="PROSITE" id="PS51462">
    <property type="entry name" value="NUDIX"/>
    <property type="match status" value="1"/>
</dbReference>